<organism evidence="1 2">
    <name type="scientific">Marine Group I thaumarchaeote SCGC AAA799-E16</name>
    <dbReference type="NCBI Taxonomy" id="1502292"/>
    <lineage>
        <taxon>Archaea</taxon>
        <taxon>Nitrososphaerota</taxon>
        <taxon>Marine Group I</taxon>
    </lineage>
</organism>
<accession>A0A081S4Y2</accession>
<comment type="caution">
    <text evidence="1">The sequence shown here is derived from an EMBL/GenBank/DDBJ whole genome shotgun (WGS) entry which is preliminary data.</text>
</comment>
<evidence type="ECO:0000313" key="2">
    <source>
        <dbReference type="Proteomes" id="UP000028027"/>
    </source>
</evidence>
<evidence type="ECO:0000313" key="1">
    <source>
        <dbReference type="EMBL" id="KER05985.1"/>
    </source>
</evidence>
<keyword evidence="2" id="KW-1185">Reference proteome</keyword>
<reference evidence="1 2" key="1">
    <citation type="submission" date="2014-06" db="EMBL/GenBank/DDBJ databases">
        <authorList>
            <person name="Ngugi D.K."/>
            <person name="Blom J."/>
            <person name="Alam I."/>
            <person name="Rashid M."/>
            <person name="Ba Alawi W."/>
            <person name="Zhang G."/>
            <person name="Hikmawan T."/>
            <person name="Guan Y."/>
            <person name="Antunes A."/>
            <person name="Siam R."/>
            <person name="Eldorry H."/>
            <person name="Bajic V."/>
            <person name="Stingl U."/>
        </authorList>
    </citation>
    <scope>NUCLEOTIDE SEQUENCE [LARGE SCALE GENOMIC DNA]</scope>
    <source>
        <strain evidence="1">SCGC AAA799-E16</strain>
    </source>
</reference>
<gene>
    <name evidence="1" type="ORF">AAA799E16_01337</name>
</gene>
<dbReference type="Proteomes" id="UP000028027">
    <property type="component" value="Unassembled WGS sequence"/>
</dbReference>
<name>A0A081S4Y2_9ARCH</name>
<dbReference type="PATRIC" id="fig|1502292.3.peg.1240"/>
<dbReference type="AlphaFoldDB" id="A0A081S4Y2"/>
<protein>
    <submittedName>
        <fullName evidence="1">Uncharacterized protein</fullName>
    </submittedName>
</protein>
<sequence>MLQDSTIRKSLDQYIKNRILEINIEIKQTFPNIKKIWKCENETDFLYGYYVGKIEEGTLHYLLKATRASAGGYVDSFEIRGIIEEHKNELYDAGCVETIPN</sequence>
<proteinExistence type="predicted"/>
<dbReference type="EMBL" id="JNVL01000020">
    <property type="protein sequence ID" value="KER05985.1"/>
    <property type="molecule type" value="Genomic_DNA"/>
</dbReference>